<reference evidence="1 2" key="1">
    <citation type="journal article" date="2014" name="Genome Announc.">
        <title>Genome Sequence of Afipia felis Strain 76713, Isolated in Hospital Water Using an Amoeba Co-Culture Procedure.</title>
        <authorList>
            <person name="Benamar S."/>
            <person name="La Scola B."/>
            <person name="Croce O."/>
        </authorList>
    </citation>
    <scope>NUCLEOTIDE SEQUENCE [LARGE SCALE GENOMIC DNA]</scope>
    <source>
        <strain evidence="1 2">76713</strain>
    </source>
</reference>
<dbReference type="Proteomes" id="UP000035762">
    <property type="component" value="Unassembled WGS sequence"/>
</dbReference>
<proteinExistence type="predicted"/>
<evidence type="ECO:0000313" key="1">
    <source>
        <dbReference type="EMBL" id="CEG08721.1"/>
    </source>
</evidence>
<accession>A0A090MMW1</accession>
<dbReference type="STRING" id="1035.BN961_02139"/>
<protein>
    <submittedName>
        <fullName evidence="1">Uncharacterized protein</fullName>
    </submittedName>
</protein>
<evidence type="ECO:0000313" key="2">
    <source>
        <dbReference type="Proteomes" id="UP000035762"/>
    </source>
</evidence>
<name>A0A090MMW1_AFIFE</name>
<sequence length="108" mass="11785">MILKNASIHTQRATASTTCRKILQPAFVFPYRVQIDGSIRELCSGMNRNKPSNGLEISIGNIVPVTDVSNVLYFSQDGINVAINGLILDRAQGFTGHSLTEDACYLVD</sequence>
<dbReference type="AlphaFoldDB" id="A0A090MMW1"/>
<organism evidence="1 2">
    <name type="scientific">Afipia felis</name>
    <name type="common">Cat scratch disease bacillus</name>
    <dbReference type="NCBI Taxonomy" id="1035"/>
    <lineage>
        <taxon>Bacteria</taxon>
        <taxon>Pseudomonadati</taxon>
        <taxon>Pseudomonadota</taxon>
        <taxon>Alphaproteobacteria</taxon>
        <taxon>Hyphomicrobiales</taxon>
        <taxon>Nitrobacteraceae</taxon>
        <taxon>Afipia</taxon>
    </lineage>
</organism>
<keyword evidence="2" id="KW-1185">Reference proteome</keyword>
<comment type="caution">
    <text evidence="1">The sequence shown here is derived from an EMBL/GenBank/DDBJ whole genome shotgun (WGS) entry which is preliminary data.</text>
</comment>
<dbReference type="EMBL" id="CCAZ020000001">
    <property type="protein sequence ID" value="CEG08721.1"/>
    <property type="molecule type" value="Genomic_DNA"/>
</dbReference>
<gene>
    <name evidence="1" type="ORF">BN961_02139</name>
</gene>